<evidence type="ECO:0000256" key="1">
    <source>
        <dbReference type="ARBA" id="ARBA00005474"/>
    </source>
</evidence>
<dbReference type="InterPro" id="IPR004883">
    <property type="entry name" value="LOB"/>
</dbReference>
<evidence type="ECO:0000313" key="4">
    <source>
        <dbReference type="EMBL" id="RRT33159.1"/>
    </source>
</evidence>
<evidence type="ECO:0000259" key="3">
    <source>
        <dbReference type="PROSITE" id="PS50891"/>
    </source>
</evidence>
<feature type="region of interest" description="Disordered" evidence="2">
    <location>
        <begin position="257"/>
        <end position="295"/>
    </location>
</feature>
<name>A0A426X105_ENSVE</name>
<dbReference type="PANTHER" id="PTHR31301:SF208">
    <property type="entry name" value="LOB DOMAIN-CONTAINING PROTEIN 6-LIKE"/>
    <property type="match status" value="1"/>
</dbReference>
<dbReference type="PROSITE" id="PS50891">
    <property type="entry name" value="LOB"/>
    <property type="match status" value="1"/>
</dbReference>
<dbReference type="AlphaFoldDB" id="A0A426X105"/>
<dbReference type="Proteomes" id="UP000287651">
    <property type="component" value="Unassembled WGS sequence"/>
</dbReference>
<sequence>MSSNAPCAACKFLRRKCTPKCVLAPYFPPDQETNFVYVHRVFGASKVARILRDLSPAQRQDAVTTMVYEAEARLREPVYGCVASIRLLQQRLERIQNELYNARKVLATYIGPAAFDPFLPSPHRQQQDQHGHHQGSYPSSTATCGVLGMGTVAGLGVAAPGTSQYPQILIPEQAQQQPQIVEAQQMAKAAALAAAREQEMLRSFEQQQEPARFDSGFLDSGQGYNQVDYGTMVAAMPAGAPSELPLVPAHPFELSFAVHPQHYPEQQQQQQQWQRQPQHQRARSHYGRSGIGPSS</sequence>
<protein>
    <recommendedName>
        <fullName evidence="3">LOB domain-containing protein</fullName>
    </recommendedName>
</protein>
<dbReference type="EMBL" id="AMZH03029768">
    <property type="protein sequence ID" value="RRT33159.1"/>
    <property type="molecule type" value="Genomic_DNA"/>
</dbReference>
<reference evidence="4 5" key="1">
    <citation type="journal article" date="2014" name="Agronomy (Basel)">
        <title>A Draft Genome Sequence for Ensete ventricosum, the Drought-Tolerant Tree Against Hunger.</title>
        <authorList>
            <person name="Harrison J."/>
            <person name="Moore K.A."/>
            <person name="Paszkiewicz K."/>
            <person name="Jones T."/>
            <person name="Grant M."/>
            <person name="Ambacheew D."/>
            <person name="Muzemil S."/>
            <person name="Studholme D.J."/>
        </authorList>
    </citation>
    <scope>NUCLEOTIDE SEQUENCE [LARGE SCALE GENOMIC DNA]</scope>
</reference>
<feature type="compositionally biased region" description="Low complexity" evidence="2">
    <location>
        <begin position="259"/>
        <end position="277"/>
    </location>
</feature>
<gene>
    <name evidence="4" type="ORF">B296_00056073</name>
</gene>
<dbReference type="PANTHER" id="PTHR31301">
    <property type="entry name" value="LOB DOMAIN-CONTAINING PROTEIN 4-RELATED"/>
    <property type="match status" value="1"/>
</dbReference>
<evidence type="ECO:0000256" key="2">
    <source>
        <dbReference type="SAM" id="MobiDB-lite"/>
    </source>
</evidence>
<evidence type="ECO:0000313" key="5">
    <source>
        <dbReference type="Proteomes" id="UP000287651"/>
    </source>
</evidence>
<organism evidence="4 5">
    <name type="scientific">Ensete ventricosum</name>
    <name type="common">Abyssinian banana</name>
    <name type="synonym">Musa ensete</name>
    <dbReference type="NCBI Taxonomy" id="4639"/>
    <lineage>
        <taxon>Eukaryota</taxon>
        <taxon>Viridiplantae</taxon>
        <taxon>Streptophyta</taxon>
        <taxon>Embryophyta</taxon>
        <taxon>Tracheophyta</taxon>
        <taxon>Spermatophyta</taxon>
        <taxon>Magnoliopsida</taxon>
        <taxon>Liliopsida</taxon>
        <taxon>Zingiberales</taxon>
        <taxon>Musaceae</taxon>
        <taxon>Ensete</taxon>
    </lineage>
</organism>
<feature type="region of interest" description="Disordered" evidence="2">
    <location>
        <begin position="118"/>
        <end position="139"/>
    </location>
</feature>
<accession>A0A426X105</accession>
<comment type="similarity">
    <text evidence="1">Belongs to the LOB domain-containing protein family.</text>
</comment>
<dbReference type="Pfam" id="PF03195">
    <property type="entry name" value="LOB"/>
    <property type="match status" value="1"/>
</dbReference>
<comment type="caution">
    <text evidence="4">The sequence shown here is derived from an EMBL/GenBank/DDBJ whole genome shotgun (WGS) entry which is preliminary data.</text>
</comment>
<feature type="domain" description="LOB" evidence="3">
    <location>
        <begin position="5"/>
        <end position="106"/>
    </location>
</feature>
<proteinExistence type="inferred from homology"/>